<dbReference type="OrthoDB" id="6541870at2"/>
<evidence type="ECO:0000259" key="2">
    <source>
        <dbReference type="PROSITE" id="PS50043"/>
    </source>
</evidence>
<sequence length="82" mass="9624">MLRVIGKHGENVFLTDKEIAVIGFYMTGMKLQQIACRTGMDVLKIRYHKRRVMRKLGVKNNKELILWFIANRPSFSLEEREG</sequence>
<dbReference type="SMART" id="SM00421">
    <property type="entry name" value="HTH_LUXR"/>
    <property type="match status" value="1"/>
</dbReference>
<organism evidence="4 5">
    <name type="scientific">Pantoea allii</name>
    <dbReference type="NCBI Taxonomy" id="574096"/>
    <lineage>
        <taxon>Bacteria</taxon>
        <taxon>Pseudomonadati</taxon>
        <taxon>Pseudomonadota</taxon>
        <taxon>Gammaproteobacteria</taxon>
        <taxon>Enterobacterales</taxon>
        <taxon>Erwiniaceae</taxon>
        <taxon>Pantoea</taxon>
    </lineage>
</organism>
<dbReference type="InterPro" id="IPR000792">
    <property type="entry name" value="Tscrpt_reg_LuxR_C"/>
</dbReference>
<keyword evidence="6" id="KW-1185">Reference proteome</keyword>
<reference evidence="4 5" key="1">
    <citation type="submission" date="2018-05" db="EMBL/GenBank/DDBJ databases">
        <title>Genomic Encyclopedia of Type Strains, Phase IV (KMG-V): Genome sequencing to study the core and pangenomes of soil and plant-associated prokaryotes.</title>
        <authorList>
            <person name="Whitman W."/>
        </authorList>
    </citation>
    <scope>NUCLEOTIDE SEQUENCE [LARGE SCALE GENOMIC DNA]</scope>
    <source>
        <strain evidence="4 5">PNA 200-10</strain>
    </source>
</reference>
<evidence type="ECO:0000313" key="5">
    <source>
        <dbReference type="Proteomes" id="UP000245981"/>
    </source>
</evidence>
<evidence type="ECO:0000313" key="6">
    <source>
        <dbReference type="Proteomes" id="UP001197236"/>
    </source>
</evidence>
<dbReference type="RefSeq" id="WP_013025676.1">
    <property type="nucleotide sequence ID" value="NZ_CP125958.1"/>
</dbReference>
<reference evidence="3 6" key="2">
    <citation type="submission" date="2021-07" db="EMBL/GenBank/DDBJ databases">
        <title>A novel phosphonate cluster across the Pantoea species complex is important for pathogenicity in onion.</title>
        <authorList>
            <person name="Zhao M."/>
            <person name="Stice S."/>
            <person name="Shin G.Y."/>
            <person name="Coutinho T."/>
            <person name="Gitaitis R."/>
            <person name="Kvitko B."/>
            <person name="Dutta B."/>
        </authorList>
    </citation>
    <scope>NUCLEOTIDE SEQUENCE [LARGE SCALE GENOMIC DNA]</scope>
    <source>
        <strain evidence="3 6">BD 382</strain>
    </source>
</reference>
<dbReference type="STRING" id="574096.HA38_21720"/>
<dbReference type="GO" id="GO:0003677">
    <property type="term" value="F:DNA binding"/>
    <property type="evidence" value="ECO:0007669"/>
    <property type="project" value="UniProtKB-KW"/>
</dbReference>
<dbReference type="Proteomes" id="UP001197236">
    <property type="component" value="Unassembled WGS sequence"/>
</dbReference>
<protein>
    <submittedName>
        <fullName evidence="3">Helix-turn-helix domain-containing protein</fullName>
    </submittedName>
    <submittedName>
        <fullName evidence="4">Regulatory LuxR family protein</fullName>
    </submittedName>
</protein>
<dbReference type="GO" id="GO:0006355">
    <property type="term" value="P:regulation of DNA-templated transcription"/>
    <property type="evidence" value="ECO:0007669"/>
    <property type="project" value="InterPro"/>
</dbReference>
<dbReference type="GeneID" id="57268365"/>
<comment type="caution">
    <text evidence="4">The sequence shown here is derived from an EMBL/GenBank/DDBJ whole genome shotgun (WGS) entry which is preliminary data.</text>
</comment>
<dbReference type="InterPro" id="IPR016032">
    <property type="entry name" value="Sig_transdc_resp-reg_C-effctor"/>
</dbReference>
<evidence type="ECO:0000313" key="3">
    <source>
        <dbReference type="EMBL" id="MBW1256194.1"/>
    </source>
</evidence>
<dbReference type="EMBL" id="QGHF01000001">
    <property type="protein sequence ID" value="PWL00639.1"/>
    <property type="molecule type" value="Genomic_DNA"/>
</dbReference>
<evidence type="ECO:0000256" key="1">
    <source>
        <dbReference type="ARBA" id="ARBA00023125"/>
    </source>
</evidence>
<proteinExistence type="predicted"/>
<dbReference type="CDD" id="cd06170">
    <property type="entry name" value="LuxR_C_like"/>
    <property type="match status" value="1"/>
</dbReference>
<dbReference type="PROSITE" id="PS50043">
    <property type="entry name" value="HTH_LUXR_2"/>
    <property type="match status" value="1"/>
</dbReference>
<dbReference type="InterPro" id="IPR036388">
    <property type="entry name" value="WH-like_DNA-bd_sf"/>
</dbReference>
<feature type="domain" description="HTH luxR-type" evidence="2">
    <location>
        <begin position="7"/>
        <end position="72"/>
    </location>
</feature>
<accession>A0A2V2BMQ9</accession>
<dbReference type="AlphaFoldDB" id="A0A2V2BMQ9"/>
<evidence type="ECO:0000313" key="4">
    <source>
        <dbReference type="EMBL" id="PWL00639.1"/>
    </source>
</evidence>
<gene>
    <name evidence="4" type="ORF">C7431_101451</name>
    <name evidence="3" type="ORF">KYI95_03055</name>
</gene>
<dbReference type="Gene3D" id="1.10.10.10">
    <property type="entry name" value="Winged helix-like DNA-binding domain superfamily/Winged helix DNA-binding domain"/>
    <property type="match status" value="1"/>
</dbReference>
<dbReference type="Proteomes" id="UP000245981">
    <property type="component" value="Unassembled WGS sequence"/>
</dbReference>
<dbReference type="Pfam" id="PF00196">
    <property type="entry name" value="GerE"/>
    <property type="match status" value="1"/>
</dbReference>
<keyword evidence="1" id="KW-0238">DNA-binding</keyword>
<dbReference type="EMBL" id="JAHVXZ010000001">
    <property type="protein sequence ID" value="MBW1256194.1"/>
    <property type="molecule type" value="Genomic_DNA"/>
</dbReference>
<name>A0A2V2BMQ9_9GAMM</name>
<dbReference type="SUPFAM" id="SSF46894">
    <property type="entry name" value="C-terminal effector domain of the bipartite response regulators"/>
    <property type="match status" value="1"/>
</dbReference>